<accession>A0A644ZAG4</accession>
<sequence>MHGDAVAVALPGAGEPTDRHPRGDADDPGHRRHRARELLAVAFVILQQEALHGIVAGARLRLEAVAELVAAQVLLDRRGLQRRGRLRLGDLQRQVDDLLGHVLRHRPGQVRVTRPAGHRGGEPGPVRGRVDARHVVGQVTGRGRTVLAGGDHGEGVRAVGPLPRGVEPLGGVRQRQVLRPEVTDLHLGADVGARSVHPRRRGQGVALGEVERGVLPAPAVEDRQRRHPQVLAPGCGRGVCQHVGVGRLGQVASHVEHRVGELDRAGVLVELPAVQLVRRRQRHHEPDEEGRGERRDGDHAAHPQRQRGDPPGEPYGPLQVTRPALGRVDPVSEQDPQVADRHREDRPPRDVAQQADRADQVEGQRREQGPAGAVDALGQQVGEDRGDPDGGHQQHRQPRVGDHRRGVRRHVPYAFGEQPGHPLARPRQRQGDREQIHHQRHELGEEGDRVVDPHPAQRQADGTEQHHQRDRADQVRRVLGERQQDQRREDRGTGDRAGGPIEGPDHSSSPIRDILIQASSTVMSEVTRTTRQPESRSTVTARSWSSRTVRKAWSTFPVPFTQPSMSSTQAMAYAWLRCTSTIRAASADDIRPSTATVIWEPTPRRDASAARLRSVLPDSVTSVSWVIASRRLVALPRSPSWGSASGPSAPNRVIAYPSPRKCTASEAVSDTAHSKELSGPVPRWACSRESSSTVALGSQACSSWRTISSPWRAVERQWIRRTSSPRT</sequence>
<name>A0A644ZAG4_9ZZZZ</name>
<evidence type="ECO:0000313" key="2">
    <source>
        <dbReference type="EMBL" id="MPM37876.1"/>
    </source>
</evidence>
<feature type="region of interest" description="Disordered" evidence="1">
    <location>
        <begin position="10"/>
        <end position="31"/>
    </location>
</feature>
<dbReference type="AlphaFoldDB" id="A0A644ZAG4"/>
<feature type="compositionally biased region" description="Basic and acidic residues" evidence="1">
    <location>
        <begin position="382"/>
        <end position="392"/>
    </location>
</feature>
<feature type="compositionally biased region" description="Basic and acidic residues" evidence="1">
    <location>
        <begin position="356"/>
        <end position="368"/>
    </location>
</feature>
<feature type="compositionally biased region" description="Basic and acidic residues" evidence="1">
    <location>
        <begin position="16"/>
        <end position="29"/>
    </location>
</feature>
<reference evidence="2" key="1">
    <citation type="submission" date="2019-08" db="EMBL/GenBank/DDBJ databases">
        <authorList>
            <person name="Kucharzyk K."/>
            <person name="Murdoch R.W."/>
            <person name="Higgins S."/>
            <person name="Loffler F."/>
        </authorList>
    </citation>
    <scope>NUCLEOTIDE SEQUENCE</scope>
</reference>
<feature type="compositionally biased region" description="Basic and acidic residues" evidence="1">
    <location>
        <begin position="284"/>
        <end position="310"/>
    </location>
</feature>
<comment type="caution">
    <text evidence="2">The sequence shown here is derived from an EMBL/GenBank/DDBJ whole genome shotgun (WGS) entry which is preliminary data.</text>
</comment>
<feature type="compositionally biased region" description="Basic and acidic residues" evidence="1">
    <location>
        <begin position="338"/>
        <end position="349"/>
    </location>
</feature>
<proteinExistence type="predicted"/>
<dbReference type="EMBL" id="VSSQ01008097">
    <property type="protein sequence ID" value="MPM37876.1"/>
    <property type="molecule type" value="Genomic_DNA"/>
</dbReference>
<gene>
    <name evidence="2" type="ORF">SDC9_84495</name>
</gene>
<evidence type="ECO:0000256" key="1">
    <source>
        <dbReference type="SAM" id="MobiDB-lite"/>
    </source>
</evidence>
<protein>
    <submittedName>
        <fullName evidence="2">Uncharacterized protein</fullName>
    </submittedName>
</protein>
<feature type="compositionally biased region" description="Polar residues" evidence="1">
    <location>
        <begin position="517"/>
        <end position="543"/>
    </location>
</feature>
<feature type="compositionally biased region" description="Basic and acidic residues" evidence="1">
    <location>
        <begin position="429"/>
        <end position="452"/>
    </location>
</feature>
<organism evidence="2">
    <name type="scientific">bioreactor metagenome</name>
    <dbReference type="NCBI Taxonomy" id="1076179"/>
    <lineage>
        <taxon>unclassified sequences</taxon>
        <taxon>metagenomes</taxon>
        <taxon>ecological metagenomes</taxon>
    </lineage>
</organism>
<feature type="compositionally biased region" description="Basic and acidic residues" evidence="1">
    <location>
        <begin position="461"/>
        <end position="494"/>
    </location>
</feature>
<feature type="region of interest" description="Disordered" evidence="1">
    <location>
        <begin position="278"/>
        <end position="543"/>
    </location>
</feature>